<feature type="coiled-coil region" evidence="1">
    <location>
        <begin position="477"/>
        <end position="504"/>
    </location>
</feature>
<dbReference type="GeneID" id="84022925"/>
<organism evidence="2 3">
    <name type="scientific">Akkermansia massiliensis</name>
    <dbReference type="NCBI Taxonomy" id="2927224"/>
    <lineage>
        <taxon>Bacteria</taxon>
        <taxon>Pseudomonadati</taxon>
        <taxon>Verrucomicrobiota</taxon>
        <taxon>Verrucomicrobiia</taxon>
        <taxon>Verrucomicrobiales</taxon>
        <taxon>Akkermansiaceae</taxon>
        <taxon>Akkermansia</taxon>
    </lineage>
</organism>
<keyword evidence="3" id="KW-1185">Reference proteome</keyword>
<dbReference type="Proteomes" id="UP001202031">
    <property type="component" value="Unassembled WGS sequence"/>
</dbReference>
<proteinExistence type="predicted"/>
<keyword evidence="1" id="KW-0175">Coiled coil</keyword>
<dbReference type="RefSeq" id="WP_215489893.1">
    <property type="nucleotide sequence ID" value="NZ_JAMGSI010000001.1"/>
</dbReference>
<name>A0ABT0R6P2_9BACT</name>
<comment type="caution">
    <text evidence="2">The sequence shown here is derived from an EMBL/GenBank/DDBJ whole genome shotgun (WGS) entry which is preliminary data.</text>
</comment>
<feature type="coiled-coil region" evidence="1">
    <location>
        <begin position="637"/>
        <end position="687"/>
    </location>
</feature>
<feature type="coiled-coil region" evidence="1">
    <location>
        <begin position="271"/>
        <end position="312"/>
    </location>
</feature>
<dbReference type="EMBL" id="JAMGSI010000001">
    <property type="protein sequence ID" value="MCL6656401.1"/>
    <property type="molecule type" value="Genomic_DNA"/>
</dbReference>
<protein>
    <recommendedName>
        <fullName evidence="4">Chromosome partition protein Smc</fullName>
    </recommendedName>
</protein>
<evidence type="ECO:0008006" key="4">
    <source>
        <dbReference type="Google" id="ProtNLM"/>
    </source>
</evidence>
<accession>A0ABT0R6P2</accession>
<sequence length="814" mass="90160">MDYDVSISIGTTANLGDLTKANKAVQDLAKAAKQVPDSLLSGGVGGTAAPAYTGAATGGGMTWRLEGAAELTGAIKQVDKTIGTAAQGLKTNSSWLSRSINTMTALPGKLRGWVDQQMNDWRKFDGGLQNLKNVAQLGREWWDYGWKAGQMLSDAFGVGVNKIQSHMTTALDAAKTKMAAWQASLSETLSRQKEEKWLKKEEAGVKQINAAYEARRKVIEDLDRKAQARLDLQNKLLQIETEKNRSIIRQRQLRGDISDAQARDELAKLDAKDAEDRRRMEQQQAEQALKTAQQLAEAKEEQARRLREFQRMPNKADVENLSKEDLFGQVDDLKTAEAALREWQRIAQRKAELEKELSKSNGNMIMAAALPVVNTSLIAALHQKKAQDEESLKSVLTEQQTIAGQYGMQGKDFGQVAALLARRAQEARATLDKSMDLIKGTGLVGDLRGKSGDAVYLEYARVLDVVKNFLTHNVTDIETALKESAAAQEDVDRATERLRDLLALHAAQRAAEAQVTAETDKTNARQDDRQHAATLAGGMADRLARAAEARHKEAERQSKTAEDAKTRLGYAVDSLNRYAEKYEDKPMAGQIERILQAITKLQGKPVNERTKEEEQELVSLRKLIALIKDTGKYDGVVKAATAALDNMDAALAAEKKRKEAEARAKTLEERSRKLADLDGQMDRKNKEVLTLDDWLDKERGRITGRMGELGRSDMSGRLPEVEALVRKVLSDQSDGGKGISRRESGELARMLRQMEAISPRDSTPELEAAMSLIRDMLTSYRTTSANQARTLAELNKLRQEVARIKSQSQFGPRR</sequence>
<evidence type="ECO:0000313" key="3">
    <source>
        <dbReference type="Proteomes" id="UP001202031"/>
    </source>
</evidence>
<evidence type="ECO:0000313" key="2">
    <source>
        <dbReference type="EMBL" id="MCL6656401.1"/>
    </source>
</evidence>
<gene>
    <name evidence="2" type="ORF">M8N44_03595</name>
</gene>
<evidence type="ECO:0000256" key="1">
    <source>
        <dbReference type="SAM" id="Coils"/>
    </source>
</evidence>
<reference evidence="2 3" key="1">
    <citation type="submission" date="2022-03" db="EMBL/GenBank/DDBJ databases">
        <title>Taxonomic description of new species and reclassification of some bacterial strains.</title>
        <authorList>
            <person name="Ndongo S."/>
        </authorList>
    </citation>
    <scope>NUCLEOTIDE SEQUENCE [LARGE SCALE GENOMIC DNA]</scope>
    <source>
        <strain evidence="2 3">Marseille-P6666</strain>
    </source>
</reference>